<evidence type="ECO:0000313" key="1">
    <source>
        <dbReference type="EMBL" id="PPE71375.1"/>
    </source>
</evidence>
<protein>
    <submittedName>
        <fullName evidence="1">Uncharacterized protein</fullName>
    </submittedName>
</protein>
<dbReference type="RefSeq" id="WP_104356164.1">
    <property type="nucleotide sequence ID" value="NZ_CP064338.1"/>
</dbReference>
<dbReference type="InterPro" id="IPR038989">
    <property type="entry name" value="UbiJ"/>
</dbReference>
<sequence>MLKQLSELVGPVLIERLTLALNHVLASEAEAQARLRPHAGRVLQVLPKGLPALLQAPEFLAFRITPAGLLEALDEPAAPAADLRLELDLSQPARLVEAALSGRRPSVNIQGDAQLATDIGWLMDNLRWDYEDDLARLLGPVPGHQIAQVIRMASGAVRQGLAALARLIPDRPAP</sequence>
<reference evidence="1 2" key="1">
    <citation type="submission" date="2018-02" db="EMBL/GenBank/DDBJ databases">
        <title>Reclassifiation of [Polyangium] brachysporum DSM 7029 as Guopingzhaonella breviflexa gen. nov., sp. nov., a member of the family Comamonadaceae.</title>
        <authorList>
            <person name="Tang B."/>
        </authorList>
    </citation>
    <scope>NUCLEOTIDE SEQUENCE [LARGE SCALE GENOMIC DNA]</scope>
    <source>
        <strain evidence="1 2">DSM 15344</strain>
    </source>
</reference>
<dbReference type="PANTHER" id="PTHR38693:SF1">
    <property type="entry name" value="UBIQUINONE BIOSYNTHESIS ACCESSORY FACTOR UBIJ"/>
    <property type="match status" value="1"/>
</dbReference>
<gene>
    <name evidence="1" type="ORF">C1702_02865</name>
</gene>
<name>A0A2S5T8N5_9BURK</name>
<accession>A0A2S5T8N5</accession>
<dbReference type="AlphaFoldDB" id="A0A2S5T8N5"/>
<dbReference type="EMBL" id="PSNY01000002">
    <property type="protein sequence ID" value="PPE71375.1"/>
    <property type="molecule type" value="Genomic_DNA"/>
</dbReference>
<keyword evidence="2" id="KW-1185">Reference proteome</keyword>
<dbReference type="GO" id="GO:0006744">
    <property type="term" value="P:ubiquinone biosynthetic process"/>
    <property type="evidence" value="ECO:0007669"/>
    <property type="project" value="InterPro"/>
</dbReference>
<organism evidence="1 2">
    <name type="scientific">Caldimonas thermodepolymerans</name>
    <dbReference type="NCBI Taxonomy" id="215580"/>
    <lineage>
        <taxon>Bacteria</taxon>
        <taxon>Pseudomonadati</taxon>
        <taxon>Pseudomonadota</taxon>
        <taxon>Betaproteobacteria</taxon>
        <taxon>Burkholderiales</taxon>
        <taxon>Sphaerotilaceae</taxon>
        <taxon>Caldimonas</taxon>
    </lineage>
</organism>
<comment type="caution">
    <text evidence="1">The sequence shown here is derived from an EMBL/GenBank/DDBJ whole genome shotgun (WGS) entry which is preliminary data.</text>
</comment>
<dbReference type="Proteomes" id="UP000239406">
    <property type="component" value="Unassembled WGS sequence"/>
</dbReference>
<dbReference type="PANTHER" id="PTHR38693">
    <property type="entry name" value="UBIQUINONE BIOSYNTHESIS PROTEIN UBIJ"/>
    <property type="match status" value="1"/>
</dbReference>
<proteinExistence type="predicted"/>
<evidence type="ECO:0000313" key="2">
    <source>
        <dbReference type="Proteomes" id="UP000239406"/>
    </source>
</evidence>